<dbReference type="EMBL" id="CP162911">
    <property type="protein sequence ID" value="XDL62657.1"/>
    <property type="molecule type" value="Genomic_DNA"/>
</dbReference>
<feature type="transmembrane region" description="Helical" evidence="5">
    <location>
        <begin position="181"/>
        <end position="203"/>
    </location>
</feature>
<feature type="domain" description="Yip1" evidence="6">
    <location>
        <begin position="11"/>
        <end position="195"/>
    </location>
</feature>
<gene>
    <name evidence="7" type="ORF">AB4922_06830</name>
</gene>
<evidence type="ECO:0000256" key="3">
    <source>
        <dbReference type="ARBA" id="ARBA00022989"/>
    </source>
</evidence>
<dbReference type="AlphaFoldDB" id="A0AB39J1Z0"/>
<dbReference type="RefSeq" id="WP_017367163.1">
    <property type="nucleotide sequence ID" value="NZ_CP162911.1"/>
</dbReference>
<dbReference type="InterPro" id="IPR006977">
    <property type="entry name" value="Yip1_dom"/>
</dbReference>
<evidence type="ECO:0000256" key="2">
    <source>
        <dbReference type="ARBA" id="ARBA00022692"/>
    </source>
</evidence>
<protein>
    <submittedName>
        <fullName evidence="7">YIP1 family protein</fullName>
    </submittedName>
</protein>
<comment type="subcellular location">
    <subcellularLocation>
        <location evidence="1">Membrane</location>
        <topology evidence="1">Multi-pass membrane protein</topology>
    </subcellularLocation>
</comment>
<dbReference type="GO" id="GO:0016020">
    <property type="term" value="C:membrane"/>
    <property type="evidence" value="ECO:0007669"/>
    <property type="project" value="UniProtKB-SubCell"/>
</dbReference>
<feature type="transmembrane region" description="Helical" evidence="5">
    <location>
        <begin position="59"/>
        <end position="84"/>
    </location>
</feature>
<feature type="transmembrane region" description="Helical" evidence="5">
    <location>
        <begin position="105"/>
        <end position="127"/>
    </location>
</feature>
<feature type="transmembrane region" description="Helical" evidence="5">
    <location>
        <begin position="29"/>
        <end position="47"/>
    </location>
</feature>
<evidence type="ECO:0000256" key="4">
    <source>
        <dbReference type="ARBA" id="ARBA00023136"/>
    </source>
</evidence>
<organism evidence="7">
    <name type="scientific">Bacillus aerius</name>
    <dbReference type="NCBI Taxonomy" id="293388"/>
    <lineage>
        <taxon>Bacteria</taxon>
        <taxon>Bacillati</taxon>
        <taxon>Bacillota</taxon>
        <taxon>Bacilli</taxon>
        <taxon>Bacillales</taxon>
        <taxon>Bacillaceae</taxon>
        <taxon>Bacillus</taxon>
    </lineage>
</organism>
<keyword evidence="4 5" id="KW-0472">Membrane</keyword>
<feature type="transmembrane region" description="Helical" evidence="5">
    <location>
        <begin position="147"/>
        <end position="169"/>
    </location>
</feature>
<evidence type="ECO:0000313" key="7">
    <source>
        <dbReference type="EMBL" id="XDL62657.1"/>
    </source>
</evidence>
<name>A0AB39J1Z0_9BACI</name>
<keyword evidence="2 5" id="KW-0812">Transmembrane</keyword>
<evidence type="ECO:0000259" key="6">
    <source>
        <dbReference type="Pfam" id="PF04893"/>
    </source>
</evidence>
<proteinExistence type="predicted"/>
<dbReference type="Pfam" id="PF04893">
    <property type="entry name" value="Yip1"/>
    <property type="match status" value="1"/>
</dbReference>
<sequence length="210" mass="23561">MKETTPKPTIIGVSTRPSEHLKRVWEQPFVWWPLSCVLVLTVVVTYLSQLVNEGLWADLILPIPFVYVITLIGLVIGIVINTAVYKFIVFLAKGDATFQQLFSGVLYITPITIIGTIISHLAIIFFHVPKDITVTSLNAFIRMSGPWHAVLGNIDLFVIWNLVLTGFLLIKVGRTSPRISWIIVSVFYVLSLIFQYVGTTITINMSLSWG</sequence>
<accession>A0AB39J1Z0</accession>
<evidence type="ECO:0000256" key="5">
    <source>
        <dbReference type="SAM" id="Phobius"/>
    </source>
</evidence>
<keyword evidence="3 5" id="KW-1133">Transmembrane helix</keyword>
<reference evidence="7" key="1">
    <citation type="submission" date="2024-07" db="EMBL/GenBank/DDBJ databases">
        <authorList>
            <person name="Wang K."/>
            <person name="Liang S."/>
            <person name="Wang S."/>
        </authorList>
    </citation>
    <scope>NUCLEOTIDE SEQUENCE</scope>
    <source>
        <strain evidence="7">KW1</strain>
    </source>
</reference>
<evidence type="ECO:0000256" key="1">
    <source>
        <dbReference type="ARBA" id="ARBA00004141"/>
    </source>
</evidence>